<organism evidence="2 3">
    <name type="scientific">Jezberella montanilacus</name>
    <dbReference type="NCBI Taxonomy" id="323426"/>
    <lineage>
        <taxon>Bacteria</taxon>
        <taxon>Pseudomonadati</taxon>
        <taxon>Pseudomonadota</taxon>
        <taxon>Betaproteobacteria</taxon>
        <taxon>Burkholderiales</taxon>
        <taxon>Alcaligenaceae</taxon>
        <taxon>Jezberella</taxon>
    </lineage>
</organism>
<dbReference type="Proteomes" id="UP000238308">
    <property type="component" value="Unassembled WGS sequence"/>
</dbReference>
<accession>A0A2T0XBN3</accession>
<keyword evidence="1" id="KW-1133">Transmembrane helix</keyword>
<keyword evidence="1" id="KW-0472">Membrane</keyword>
<gene>
    <name evidence="2" type="ORF">BCM14_2954</name>
</gene>
<comment type="caution">
    <text evidence="2">The sequence shown here is derived from an EMBL/GenBank/DDBJ whole genome shotgun (WGS) entry which is preliminary data.</text>
</comment>
<feature type="transmembrane region" description="Helical" evidence="1">
    <location>
        <begin position="294"/>
        <end position="312"/>
    </location>
</feature>
<feature type="transmembrane region" description="Helical" evidence="1">
    <location>
        <begin position="78"/>
        <end position="98"/>
    </location>
</feature>
<protein>
    <submittedName>
        <fullName evidence="2">Uncharacterized protein</fullName>
    </submittedName>
</protein>
<proteinExistence type="predicted"/>
<name>A0A2T0XBN3_9BURK</name>
<dbReference type="AlphaFoldDB" id="A0A2T0XBN3"/>
<feature type="transmembrane region" description="Helical" evidence="1">
    <location>
        <begin position="262"/>
        <end position="282"/>
    </location>
</feature>
<sequence>MPSSTPLSKSALQIALVLAFGYLSVIAWQQSLPFKFDSYTVGEWLINYGGGLTRRGLDGFLLIHAANLLGLSPELMVFFVKISCFGVVYIGMAVLLQSRTVGPWFDWILLLSPCTFLFPALDRWGGGRKEILLLAILTVWALLARNGKTAPRSIWLSLTFFLLTPMHEGLFFFYPLMLALVALLFGRKPYSFLQMSLILLPSALLLLGIVIWQPPVTDNMLIAIAKAISPTDFVQWDSGAIETLRYTLRQGVANVGVLVDRWAIASLLIGWVMSLAPLYWVIRRTLAIQIERQFGVPILIGLLSQLPLYVMATDWGRWIYINASLLTIAYFALPLKNQAKNQMVGQVHEHEHELFSLRSIFLLLVSIVSVALIARLTRIPHCCVVGFQLH</sequence>
<feature type="transmembrane region" description="Helical" evidence="1">
    <location>
        <begin position="355"/>
        <end position="374"/>
    </location>
</feature>
<feature type="transmembrane region" description="Helical" evidence="1">
    <location>
        <begin position="104"/>
        <end position="124"/>
    </location>
</feature>
<feature type="transmembrane region" description="Helical" evidence="1">
    <location>
        <begin position="12"/>
        <end position="32"/>
    </location>
</feature>
<dbReference type="RefSeq" id="WP_106228767.1">
    <property type="nucleotide sequence ID" value="NZ_PVTV01000018.1"/>
</dbReference>
<feature type="transmembrane region" description="Helical" evidence="1">
    <location>
        <begin position="192"/>
        <end position="212"/>
    </location>
</feature>
<dbReference type="OrthoDB" id="7873674at2"/>
<evidence type="ECO:0000313" key="2">
    <source>
        <dbReference type="EMBL" id="PRY96332.1"/>
    </source>
</evidence>
<reference evidence="2 3" key="1">
    <citation type="submission" date="2018-03" db="EMBL/GenBank/DDBJ databases">
        <title>Genomic Encyclopedia of Type Strains, Phase III (KMG-III): the genomes of soil and plant-associated and newly described type strains.</title>
        <authorList>
            <person name="Whitman W."/>
        </authorList>
    </citation>
    <scope>NUCLEOTIDE SEQUENCE [LARGE SCALE GENOMIC DNA]</scope>
    <source>
        <strain evidence="2 3">MWH-P2sevCIIIb</strain>
    </source>
</reference>
<dbReference type="EMBL" id="PVTV01000018">
    <property type="protein sequence ID" value="PRY96332.1"/>
    <property type="molecule type" value="Genomic_DNA"/>
</dbReference>
<keyword evidence="1" id="KW-0812">Transmembrane</keyword>
<evidence type="ECO:0000313" key="3">
    <source>
        <dbReference type="Proteomes" id="UP000238308"/>
    </source>
</evidence>
<feature type="transmembrane region" description="Helical" evidence="1">
    <location>
        <begin position="154"/>
        <end position="185"/>
    </location>
</feature>
<keyword evidence="3" id="KW-1185">Reference proteome</keyword>
<feature type="transmembrane region" description="Helical" evidence="1">
    <location>
        <begin position="318"/>
        <end position="335"/>
    </location>
</feature>
<evidence type="ECO:0000256" key="1">
    <source>
        <dbReference type="SAM" id="Phobius"/>
    </source>
</evidence>